<sequence length="429" mass="45994">MAESFHSVAIVGAGVSGLYAAHLLRARFPDVVLLEAQNRIGGRIKQVHGFAPWPVEVGPEFVHGRNSTFVRLAESAMGVQLREKDWPDFWHFGAEGGAGGQGLVADANVDDEVAKVHDLFGNCDEEPLPPPGRDVSAVDWMRSKGCSQRQMAIADACYANDFCCSLRHLGLREMILENRGWDSGETYLLMDRSLGEVIQHLAKGADVRTNWAVQSIEYGGPAAAQQQQGGVTIRAVDGRVVRCRAVVVTVALPILQQNLITFSPPLPPAKTAALSRLRMGNVVKLLLSFSSRFWPEDMYDVLCPGAFVPEFWMLRYPETNPGVGTPFCIVGFIAGERADEASAIASAPASPATAPHPLEPFVRGAYTYPTLGAEVGDRGALAAPVAGRVFFAGEATQEAANPCIQGAMETAERAAAQVGAALEPARSKM</sequence>
<dbReference type="AlphaFoldDB" id="A0A2J7ZVI7"/>
<feature type="binding site" evidence="5">
    <location>
        <begin position="35"/>
        <end position="36"/>
    </location>
    <ligand>
        <name>FAD</name>
        <dbReference type="ChEBI" id="CHEBI:57692"/>
    </ligand>
</feature>
<organism evidence="7 8">
    <name type="scientific">Tetrabaena socialis</name>
    <dbReference type="NCBI Taxonomy" id="47790"/>
    <lineage>
        <taxon>Eukaryota</taxon>
        <taxon>Viridiplantae</taxon>
        <taxon>Chlorophyta</taxon>
        <taxon>core chlorophytes</taxon>
        <taxon>Chlorophyceae</taxon>
        <taxon>CS clade</taxon>
        <taxon>Chlamydomonadales</taxon>
        <taxon>Tetrabaenaceae</taxon>
        <taxon>Tetrabaena</taxon>
    </lineage>
</organism>
<dbReference type="InterPro" id="IPR002937">
    <property type="entry name" value="Amino_oxidase"/>
</dbReference>
<keyword evidence="4" id="KW-0560">Oxidoreductase</keyword>
<dbReference type="Pfam" id="PF13450">
    <property type="entry name" value="NAD_binding_8"/>
    <property type="match status" value="1"/>
</dbReference>
<proteinExistence type="inferred from homology"/>
<dbReference type="Pfam" id="PF01593">
    <property type="entry name" value="Amino_oxidase"/>
    <property type="match status" value="1"/>
</dbReference>
<keyword evidence="8" id="KW-1185">Reference proteome</keyword>
<dbReference type="PRINTS" id="PR00757">
    <property type="entry name" value="AMINEOXDASEF"/>
</dbReference>
<evidence type="ECO:0000256" key="2">
    <source>
        <dbReference type="ARBA" id="ARBA00004723"/>
    </source>
</evidence>
<evidence type="ECO:0000313" key="7">
    <source>
        <dbReference type="EMBL" id="PNH04269.1"/>
    </source>
</evidence>
<comment type="similarity">
    <text evidence="3">Belongs to the flavin monoamine oxidase family.</text>
</comment>
<dbReference type="InterPro" id="IPR050281">
    <property type="entry name" value="Flavin_monoamine_oxidase"/>
</dbReference>
<evidence type="ECO:0000259" key="6">
    <source>
        <dbReference type="Pfam" id="PF01593"/>
    </source>
</evidence>
<dbReference type="EMBL" id="PGGS01000405">
    <property type="protein sequence ID" value="PNH04269.1"/>
    <property type="molecule type" value="Genomic_DNA"/>
</dbReference>
<dbReference type="Gene3D" id="3.50.50.60">
    <property type="entry name" value="FAD/NAD(P)-binding domain"/>
    <property type="match status" value="1"/>
</dbReference>
<dbReference type="Proteomes" id="UP000236333">
    <property type="component" value="Unassembled WGS sequence"/>
</dbReference>
<comment type="cofactor">
    <cofactor evidence="1">
        <name>FAD</name>
        <dbReference type="ChEBI" id="CHEBI:57692"/>
    </cofactor>
</comment>
<feature type="binding site" evidence="5">
    <location>
        <position position="16"/>
    </location>
    <ligand>
        <name>FAD</name>
        <dbReference type="ChEBI" id="CHEBI:57692"/>
    </ligand>
</feature>
<dbReference type="InterPro" id="IPR001613">
    <property type="entry name" value="Flavin_amine_oxidase"/>
</dbReference>
<feature type="binding site" evidence="5">
    <location>
        <position position="213"/>
    </location>
    <ligand>
        <name>FAD</name>
        <dbReference type="ChEBI" id="CHEBI:57692"/>
    </ligand>
</feature>
<comment type="caution">
    <text evidence="7">The sequence shown here is derived from an EMBL/GenBank/DDBJ whole genome shotgun (WGS) entry which is preliminary data.</text>
</comment>
<dbReference type="SUPFAM" id="SSF51905">
    <property type="entry name" value="FAD/NAD(P)-binding domain"/>
    <property type="match status" value="1"/>
</dbReference>
<gene>
    <name evidence="7" type="ORF">TSOC_009584</name>
</gene>
<dbReference type="PANTHER" id="PTHR10742">
    <property type="entry name" value="FLAVIN MONOAMINE OXIDASE"/>
    <property type="match status" value="1"/>
</dbReference>
<protein>
    <submittedName>
        <fullName evidence="7">Putative polyamine oxidase 4</fullName>
    </submittedName>
</protein>
<evidence type="ECO:0000256" key="4">
    <source>
        <dbReference type="ARBA" id="ARBA00023002"/>
    </source>
</evidence>
<accession>A0A2J7ZVI7</accession>
<name>A0A2J7ZVI7_9CHLO</name>
<dbReference type="OrthoDB" id="5046242at2759"/>
<dbReference type="GO" id="GO:0046592">
    <property type="term" value="F:polyamine oxidase activity"/>
    <property type="evidence" value="ECO:0007669"/>
    <property type="project" value="UniProtKB-ARBA"/>
</dbReference>
<dbReference type="PANTHER" id="PTHR10742:SF418">
    <property type="entry name" value="AMINE OXIDASE DOMAIN-CONTAINING PROTEIN"/>
    <property type="match status" value="1"/>
</dbReference>
<comment type="pathway">
    <text evidence="2">Amine and polyamine degradation; spermine degradation.</text>
</comment>
<dbReference type="GO" id="GO:0006598">
    <property type="term" value="P:polyamine catabolic process"/>
    <property type="evidence" value="ECO:0007669"/>
    <property type="project" value="UniProtKB-ARBA"/>
</dbReference>
<evidence type="ECO:0000256" key="3">
    <source>
        <dbReference type="ARBA" id="ARBA00005995"/>
    </source>
</evidence>
<dbReference type="InterPro" id="IPR036188">
    <property type="entry name" value="FAD/NAD-bd_sf"/>
</dbReference>
<evidence type="ECO:0000256" key="1">
    <source>
        <dbReference type="ARBA" id="ARBA00001974"/>
    </source>
</evidence>
<reference evidence="7 8" key="1">
    <citation type="journal article" date="2017" name="Mol. Biol. Evol.">
        <title>The 4-celled Tetrabaena socialis nuclear genome reveals the essential components for genetic control of cell number at the origin of multicellularity in the volvocine lineage.</title>
        <authorList>
            <person name="Featherston J."/>
            <person name="Arakaki Y."/>
            <person name="Hanschen E.R."/>
            <person name="Ferris P.J."/>
            <person name="Michod R.E."/>
            <person name="Olson B.J.S.C."/>
            <person name="Nozaki H."/>
            <person name="Durand P.M."/>
        </authorList>
    </citation>
    <scope>NUCLEOTIDE SEQUENCE [LARGE SCALE GENOMIC DNA]</scope>
    <source>
        <strain evidence="7 8">NIES-571</strain>
    </source>
</reference>
<feature type="domain" description="Amine oxidase" evidence="6">
    <location>
        <begin position="191"/>
        <end position="418"/>
    </location>
</feature>
<dbReference type="SUPFAM" id="SSF54373">
    <property type="entry name" value="FAD-linked reductases, C-terminal domain"/>
    <property type="match status" value="1"/>
</dbReference>
<evidence type="ECO:0000313" key="8">
    <source>
        <dbReference type="Proteomes" id="UP000236333"/>
    </source>
</evidence>
<feature type="binding site" evidence="5">
    <location>
        <position position="332"/>
    </location>
    <ligand>
        <name>substrate</name>
    </ligand>
</feature>
<evidence type="ECO:0000256" key="5">
    <source>
        <dbReference type="PIRSR" id="PIRSR601613-1"/>
    </source>
</evidence>